<accession>A0A183EJB2</accession>
<sequence>LAVACRCKDYYRLSLDLSTHDTRVADLERQLNKASRRNDERLVCDLYVEIGDERRRVGDLPAALSYYRRGAELAERLQLHENASFAHRAIAEILVEPSIQENAKALQHGKKYLEAANKSGSVHIIQLAYHVLGWLHLQISLNSDVKKETFLEKGKQWCERSLAYLSKHAADIDCDNAFVITSFLLFFSVGSP</sequence>
<dbReference type="SUPFAM" id="SSF48452">
    <property type="entry name" value="TPR-like"/>
    <property type="match status" value="1"/>
</dbReference>
<name>A0A183EJB2_9BILA</name>
<dbReference type="Gene3D" id="1.25.40.10">
    <property type="entry name" value="Tetratricopeptide repeat domain"/>
    <property type="match status" value="1"/>
</dbReference>
<evidence type="ECO:0000313" key="1">
    <source>
        <dbReference type="WBParaSite" id="GPUH_0002107801-mRNA-1"/>
    </source>
</evidence>
<proteinExistence type="predicted"/>
<reference evidence="1" key="1">
    <citation type="submission" date="2016-06" db="UniProtKB">
        <authorList>
            <consortium name="WormBaseParasite"/>
        </authorList>
    </citation>
    <scope>IDENTIFICATION</scope>
</reference>
<protein>
    <submittedName>
        <fullName evidence="1">TPR_REGION domain-containing protein</fullName>
    </submittedName>
</protein>
<dbReference type="AlphaFoldDB" id="A0A183EJB2"/>
<dbReference type="InterPro" id="IPR011990">
    <property type="entry name" value="TPR-like_helical_dom_sf"/>
</dbReference>
<dbReference type="WBParaSite" id="GPUH_0002107801-mRNA-1">
    <property type="protein sequence ID" value="GPUH_0002107801-mRNA-1"/>
    <property type="gene ID" value="GPUH_0002107801"/>
</dbReference>
<organism evidence="1">
    <name type="scientific">Gongylonema pulchrum</name>
    <dbReference type="NCBI Taxonomy" id="637853"/>
    <lineage>
        <taxon>Eukaryota</taxon>
        <taxon>Metazoa</taxon>
        <taxon>Ecdysozoa</taxon>
        <taxon>Nematoda</taxon>
        <taxon>Chromadorea</taxon>
        <taxon>Rhabditida</taxon>
        <taxon>Spirurina</taxon>
        <taxon>Spiruromorpha</taxon>
        <taxon>Spiruroidea</taxon>
        <taxon>Gongylonematidae</taxon>
        <taxon>Gongylonema</taxon>
    </lineage>
</organism>